<evidence type="ECO:0000313" key="2">
    <source>
        <dbReference type="Proteomes" id="UP001211907"/>
    </source>
</evidence>
<accession>A0AAD5XC27</accession>
<organism evidence="1 2">
    <name type="scientific">Physocladia obscura</name>
    <dbReference type="NCBI Taxonomy" id="109957"/>
    <lineage>
        <taxon>Eukaryota</taxon>
        <taxon>Fungi</taxon>
        <taxon>Fungi incertae sedis</taxon>
        <taxon>Chytridiomycota</taxon>
        <taxon>Chytridiomycota incertae sedis</taxon>
        <taxon>Chytridiomycetes</taxon>
        <taxon>Chytridiales</taxon>
        <taxon>Chytriomycetaceae</taxon>
        <taxon>Physocladia</taxon>
    </lineage>
</organism>
<dbReference type="AlphaFoldDB" id="A0AAD5XC27"/>
<dbReference type="Proteomes" id="UP001211907">
    <property type="component" value="Unassembled WGS sequence"/>
</dbReference>
<name>A0AAD5XC27_9FUNG</name>
<dbReference type="EMBL" id="JADGJH010001010">
    <property type="protein sequence ID" value="KAJ3119952.1"/>
    <property type="molecule type" value="Genomic_DNA"/>
</dbReference>
<gene>
    <name evidence="1" type="ORF">HK100_000093</name>
</gene>
<keyword evidence="2" id="KW-1185">Reference proteome</keyword>
<evidence type="ECO:0000313" key="1">
    <source>
        <dbReference type="EMBL" id="KAJ3119952.1"/>
    </source>
</evidence>
<reference evidence="1" key="1">
    <citation type="submission" date="2020-05" db="EMBL/GenBank/DDBJ databases">
        <title>Phylogenomic resolution of chytrid fungi.</title>
        <authorList>
            <person name="Stajich J.E."/>
            <person name="Amses K."/>
            <person name="Simmons R."/>
            <person name="Seto K."/>
            <person name="Myers J."/>
            <person name="Bonds A."/>
            <person name="Quandt C.A."/>
            <person name="Barry K."/>
            <person name="Liu P."/>
            <person name="Grigoriev I."/>
            <person name="Longcore J.E."/>
            <person name="James T.Y."/>
        </authorList>
    </citation>
    <scope>NUCLEOTIDE SEQUENCE</scope>
    <source>
        <strain evidence="1">JEL0513</strain>
    </source>
</reference>
<protein>
    <submittedName>
        <fullName evidence="1">Uncharacterized protein</fullName>
    </submittedName>
</protein>
<comment type="caution">
    <text evidence="1">The sequence shown here is derived from an EMBL/GenBank/DDBJ whole genome shotgun (WGS) entry which is preliminary data.</text>
</comment>
<proteinExistence type="predicted"/>
<sequence length="221" mass="23111">MSTVDKAIETVTTHVNNLAVAADPYIPQTAKDAAAQLASTVTSHGETAVAYATSVKDTLVAKAGELQTQARDLTAQASAEATKYTSWAYTSATTTITAYTPGPVLTFVNDTVAKVEAAAHDPSAAIKEYVPAYVIHTSERTLEIVTEGFEQTVDKVNQTTGLIVSRVNGSVEYVKAIPQVHSVIDQLNAITKPVIEKIKAGAHISAKEAEAETVAAASAAP</sequence>